<dbReference type="OrthoDB" id="10390336at2759"/>
<reference evidence="1" key="1">
    <citation type="submission" date="2021-01" db="EMBL/GenBank/DDBJ databases">
        <authorList>
            <consortium name="Genoscope - CEA"/>
            <person name="William W."/>
        </authorList>
    </citation>
    <scope>NUCLEOTIDE SEQUENCE</scope>
</reference>
<keyword evidence="2" id="KW-1185">Reference proteome</keyword>
<accession>A0A8S1QYQ0</accession>
<dbReference type="PANTHER" id="PTHR33706:SF1">
    <property type="entry name" value="TPR REPEAT PROTEIN"/>
    <property type="match status" value="1"/>
</dbReference>
<dbReference type="AlphaFoldDB" id="A0A8S1QYQ0"/>
<evidence type="ECO:0000313" key="2">
    <source>
        <dbReference type="Proteomes" id="UP000692954"/>
    </source>
</evidence>
<comment type="caution">
    <text evidence="1">The sequence shown here is derived from an EMBL/GenBank/DDBJ whole genome shotgun (WGS) entry which is preliminary data.</text>
</comment>
<proteinExistence type="predicted"/>
<dbReference type="Proteomes" id="UP000692954">
    <property type="component" value="Unassembled WGS sequence"/>
</dbReference>
<organism evidence="1 2">
    <name type="scientific">Paramecium sonneborni</name>
    <dbReference type="NCBI Taxonomy" id="65129"/>
    <lineage>
        <taxon>Eukaryota</taxon>
        <taxon>Sar</taxon>
        <taxon>Alveolata</taxon>
        <taxon>Ciliophora</taxon>
        <taxon>Intramacronucleata</taxon>
        <taxon>Oligohymenophorea</taxon>
        <taxon>Peniculida</taxon>
        <taxon>Parameciidae</taxon>
        <taxon>Paramecium</taxon>
    </lineage>
</organism>
<dbReference type="EMBL" id="CAJJDN010000128">
    <property type="protein sequence ID" value="CAD8120896.1"/>
    <property type="molecule type" value="Genomic_DNA"/>
</dbReference>
<sequence length="618" mass="72384">MDEIQQDIELPEEQVSIQFSVINEQIREIQYIKDGAILRLEKIEVDQKAEIIINLQQIKFLKWEGQRGNNNKKYGKWIPYWKMSGLPLGGIYDYLGLKQGIWRELDENFGDYSQISQYGCYRNSIKVGKWKIIFKNEIIGGGYYNQIGQKIGKWVEIHQNYFSKNRSLCDIKHIGEYQKGIKIGCWLNSSKNQQIGGGLYNLMGYKNGKWFEQSHNFEKDTQIIWNGIYENGKKTGLWNNFFRNYLFNKLEQIGGGEYDNNGIKNGQWSDITNYCSFIYNGVYKNCQKYGHWDIMYKKQGRDKYVQVGGGSFNNNGIKDGIWIELSEQYFKQGQYNIILLKSGSLITYKGEYLNGNKRNRWNILFKHEWRDYFDQIGGGSYDIKGLKQGQWIDLDKDSKSFSSLITYNGEYLDGIKQGFWKIMCWFFNQNANFEQKGGGAFNQQGIKDGKWIELVSNFSEINQITYIGDYIHGKKCGKWDIQIIDPKSKKLKKIGGGWFDVNGIKYGIWEDLTEQATLYSQVTFKGEYINGKKQGNWTIHFRDEKFNYFQIGGGSYDQNGMKYGLWIDLNDDFHNTGLNIFKGIYQKGQKFGIWEKRKIDYKEGEIIYDQNGIKLFET</sequence>
<name>A0A8S1QYQ0_9CILI</name>
<evidence type="ECO:0000313" key="1">
    <source>
        <dbReference type="EMBL" id="CAD8120896.1"/>
    </source>
</evidence>
<dbReference type="PANTHER" id="PTHR33706">
    <property type="entry name" value="MORN VARIANT REPEAT PROTEIN"/>
    <property type="match status" value="1"/>
</dbReference>
<protein>
    <submittedName>
        <fullName evidence="1">Uncharacterized protein</fullName>
    </submittedName>
</protein>
<gene>
    <name evidence="1" type="ORF">PSON_ATCC_30995.1.T1280148</name>
</gene>